<organism evidence="1 2">
    <name type="scientific">Sphingosinicella rhizophila</name>
    <dbReference type="NCBI Taxonomy" id="3050082"/>
    <lineage>
        <taxon>Bacteria</taxon>
        <taxon>Pseudomonadati</taxon>
        <taxon>Pseudomonadota</taxon>
        <taxon>Alphaproteobacteria</taxon>
        <taxon>Sphingomonadales</taxon>
        <taxon>Sphingosinicellaceae</taxon>
        <taxon>Sphingosinicella</taxon>
    </lineage>
</organism>
<name>A0ABU3Q9U3_9SPHN</name>
<proteinExistence type="predicted"/>
<dbReference type="EMBL" id="JAVUPU010000007">
    <property type="protein sequence ID" value="MDT9600176.1"/>
    <property type="molecule type" value="Genomic_DNA"/>
</dbReference>
<accession>A0ABU3Q9U3</accession>
<gene>
    <name evidence="1" type="ORF">RQX22_14540</name>
</gene>
<comment type="caution">
    <text evidence="1">The sequence shown here is derived from an EMBL/GenBank/DDBJ whole genome shotgun (WGS) entry which is preliminary data.</text>
</comment>
<evidence type="ECO:0000313" key="2">
    <source>
        <dbReference type="Proteomes" id="UP001259572"/>
    </source>
</evidence>
<protein>
    <submittedName>
        <fullName evidence="1">Uncharacterized protein</fullName>
    </submittedName>
</protein>
<evidence type="ECO:0000313" key="1">
    <source>
        <dbReference type="EMBL" id="MDT9600176.1"/>
    </source>
</evidence>
<keyword evidence="2" id="KW-1185">Reference proteome</keyword>
<sequence length="40" mass="3964">MSFIADSIFVNTSIGLAPPNDGASIKKSGRSAILLGVGSA</sequence>
<dbReference type="Proteomes" id="UP001259572">
    <property type="component" value="Unassembled WGS sequence"/>
</dbReference>
<reference evidence="1 2" key="1">
    <citation type="submission" date="2023-05" db="EMBL/GenBank/DDBJ databases">
        <authorList>
            <person name="Guo Y."/>
        </authorList>
    </citation>
    <scope>NUCLEOTIDE SEQUENCE [LARGE SCALE GENOMIC DNA]</scope>
    <source>
        <strain evidence="1 2">GR2756</strain>
    </source>
</reference>
<dbReference type="RefSeq" id="WP_315727274.1">
    <property type="nucleotide sequence ID" value="NZ_JAVUPU010000007.1"/>
</dbReference>